<gene>
    <name evidence="1" type="ORF">HDA39_006686</name>
</gene>
<proteinExistence type="predicted"/>
<protein>
    <submittedName>
        <fullName evidence="1">Uncharacterized protein</fullName>
    </submittedName>
</protein>
<evidence type="ECO:0000313" key="2">
    <source>
        <dbReference type="Proteomes" id="UP000549971"/>
    </source>
</evidence>
<evidence type="ECO:0000313" key="1">
    <source>
        <dbReference type="EMBL" id="MBB5839952.1"/>
    </source>
</evidence>
<accession>A0A7W9JDT3</accession>
<reference evidence="1 2" key="1">
    <citation type="submission" date="2020-08" db="EMBL/GenBank/DDBJ databases">
        <title>Sequencing the genomes of 1000 actinobacteria strains.</title>
        <authorList>
            <person name="Klenk H.-P."/>
        </authorList>
    </citation>
    <scope>NUCLEOTIDE SEQUENCE [LARGE SCALE GENOMIC DNA]</scope>
    <source>
        <strain evidence="1 2">DSM 28967</strain>
    </source>
</reference>
<sequence length="60" mass="6533">MTTLRSAPLPALVATLALALAIPLPTAPPRFPYGVEWLTPPALFCRDHNPLTTPRHGWCT</sequence>
<dbReference type="AlphaFoldDB" id="A0A7W9JDT3"/>
<dbReference type="Proteomes" id="UP000549971">
    <property type="component" value="Unassembled WGS sequence"/>
</dbReference>
<name>A0A7W9JDT3_9ACTN</name>
<dbReference type="EMBL" id="JACHMY010000001">
    <property type="protein sequence ID" value="MBB5839952.1"/>
    <property type="molecule type" value="Genomic_DNA"/>
</dbReference>
<comment type="caution">
    <text evidence="1">The sequence shown here is derived from an EMBL/GenBank/DDBJ whole genome shotgun (WGS) entry which is preliminary data.</text>
</comment>
<organism evidence="1 2">
    <name type="scientific">Kribbella italica</name>
    <dbReference type="NCBI Taxonomy" id="1540520"/>
    <lineage>
        <taxon>Bacteria</taxon>
        <taxon>Bacillati</taxon>
        <taxon>Actinomycetota</taxon>
        <taxon>Actinomycetes</taxon>
        <taxon>Propionibacteriales</taxon>
        <taxon>Kribbellaceae</taxon>
        <taxon>Kribbella</taxon>
    </lineage>
</organism>
<keyword evidence="2" id="KW-1185">Reference proteome</keyword>